<name>A0A068QL45_9VIRU</name>
<dbReference type="InterPro" id="IPR027417">
    <property type="entry name" value="P-loop_NTPase"/>
</dbReference>
<dbReference type="SMART" id="SM00885">
    <property type="entry name" value="D5_N"/>
    <property type="match status" value="1"/>
</dbReference>
<dbReference type="GeneID" id="19738687"/>
<dbReference type="Pfam" id="PF08706">
    <property type="entry name" value="D5_N"/>
    <property type="match status" value="1"/>
</dbReference>
<protein>
    <submittedName>
        <fullName evidence="5">D5 family NTPase involved in DNA replication</fullName>
    </submittedName>
</protein>
<dbReference type="GO" id="GO:0016817">
    <property type="term" value="F:hydrolase activity, acting on acid anhydrides"/>
    <property type="evidence" value="ECO:0007669"/>
    <property type="project" value="InterPro"/>
</dbReference>
<dbReference type="InterPro" id="IPR014819">
    <property type="entry name" value="PriCT_2"/>
</dbReference>
<keyword evidence="1" id="KW-0547">Nucleotide-binding</keyword>
<dbReference type="PANTHER" id="PTHR35372:SF2">
    <property type="entry name" value="SF3 HELICASE DOMAIN-CONTAINING PROTEIN"/>
    <property type="match status" value="1"/>
</dbReference>
<dbReference type="GO" id="GO:0005524">
    <property type="term" value="F:ATP binding"/>
    <property type="evidence" value="ECO:0007669"/>
    <property type="project" value="UniProtKB-KW"/>
</dbReference>
<keyword evidence="2" id="KW-0378">Hydrolase</keyword>
<dbReference type="SUPFAM" id="SSF52540">
    <property type="entry name" value="P-loop containing nucleoside triphosphate hydrolases"/>
    <property type="match status" value="1"/>
</dbReference>
<gene>
    <name evidence="5" type="primary">103R</name>
    <name evidence="5" type="ORF">IIV31_103R</name>
</gene>
<sequence>MGSIYEILQSSKNGEYTHVSMGDKRGTWYLTSGATEKFFSEYSNTFETEKICLAEKPGAFVPLLIDVDIKKEIEGVSEYGPNDKLYSDEDVKKLIEVFQNTISENVCREGKNKFTKRHLWSILLEKPLSNESDQRRTKIKNGFHLHFPHIFFSQRDIKNILMPAVKDRIDRLGIFSSVTENPSSLIDEVTSKCWLMYGSSKGGGNNPYSITKIFNHKLEHVTAYKCFEKEKCLDGSVITETNVQNQLPMLLSIIPKPEIISRKIFGLKTPFSIPTPELFIERKGERTEDDREYTEKDIEKMRHLVSLLSKDRADDYGQWWTVGVTLYNIGVSGNCEEEALQAWKDFSELSEKYDESVCDLKWAEMSRKNKPITRTLGSLIFMARKDNPFKTKQYLSSEQIGIKLDKNGRITGVSAIEGFDPKKIQIPATDTEIAEVFLKQHEGSYIHGNNGWFKFNGIIWENLEAIGRHLCHNLVDLSRNYKKLIPLLNSVIHPKEEEDEGYEASLSGDGDDEGVEKNKALAKIAMSKLKAIESLTRKCENCGPQRSVMNTIENMVGEDKLNQKMDQEPRLIAFKNGVFDFGKSRMIFRQGLPEDYLSKQMNVCYNEELHMNHPKVLKMMNFFEKLFPDKELREYFFMQICELYIGGNADKIAMIWTGSGHNGKSVLQHIFEKMLGRLAVKLPKGILVGESPKAGACFPELTRPQGGVRWAVIDEFAPDETINAGMVKYLTGDDSLYARDVHQKGKDVIEFDPFFKLILICNTIPNIRQPDTATWNRIKVIPFETTFVSSDVYEKIPDSEKTKGTVAIKDTEIGSKENLLEIGEALAWYLVQTFIEKDKKRKPGFELPTPFKVIEAGELYRAQGDAIIDFIKDKFEKAEKGFVHIPSMYQEFKRWFPETHSNKNVNMDKKKFISMFLSFAKDTGLEFDSKEQKCFGLIYKIEEDDYEDKVVPDF</sequence>
<reference evidence="5 6" key="1">
    <citation type="journal article" date="2014" name="J. Gen. Virol.">
        <title>Genome sequence of a crustacean iridovirus, IIV31, isolated from the pill bug, Armadillidium vulgare.</title>
        <authorList>
            <person name="Piegu B."/>
            <person name="Guizard S."/>
            <person name="Yeping T."/>
            <person name="Cruaud C."/>
            <person name="Asgari S."/>
            <person name="Bideshi D.K."/>
            <person name="Federici B.A."/>
            <person name="Bigot Y."/>
        </authorList>
    </citation>
    <scope>NUCLEOTIDE SEQUENCE [LARGE SCALE GENOMIC DNA]</scope>
</reference>
<keyword evidence="3" id="KW-0067">ATP-binding</keyword>
<accession>A0A068QL45</accession>
<dbReference type="EMBL" id="HF920637">
    <property type="protein sequence ID" value="CCV02475.1"/>
    <property type="molecule type" value="Genomic_DNA"/>
</dbReference>
<dbReference type="PROSITE" id="PS51206">
    <property type="entry name" value="SF3_HELICASE_1"/>
    <property type="match status" value="1"/>
</dbReference>
<proteinExistence type="predicted"/>
<dbReference type="InterPro" id="IPR014015">
    <property type="entry name" value="Helicase_SF3_DNA-vir"/>
</dbReference>
<evidence type="ECO:0000313" key="6">
    <source>
        <dbReference type="Proteomes" id="UP000114278"/>
    </source>
</evidence>
<dbReference type="NCBIfam" id="TIGR01613">
    <property type="entry name" value="primase_Cterm"/>
    <property type="match status" value="1"/>
</dbReference>
<dbReference type="OrthoDB" id="987at10239"/>
<dbReference type="Pfam" id="PF08707">
    <property type="entry name" value="PriCT_2"/>
    <property type="match status" value="1"/>
</dbReference>
<dbReference type="InterPro" id="IPR006500">
    <property type="entry name" value="Helicase_put_C_phage/plasmid"/>
</dbReference>
<evidence type="ECO:0000313" key="5">
    <source>
        <dbReference type="EMBL" id="CCV02475.1"/>
    </source>
</evidence>
<dbReference type="PANTHER" id="PTHR35372">
    <property type="entry name" value="ATP BINDING PROTEIN-RELATED"/>
    <property type="match status" value="1"/>
</dbReference>
<evidence type="ECO:0000259" key="4">
    <source>
        <dbReference type="PROSITE" id="PS51206"/>
    </source>
</evidence>
<evidence type="ECO:0000256" key="1">
    <source>
        <dbReference type="ARBA" id="ARBA00022741"/>
    </source>
</evidence>
<evidence type="ECO:0000256" key="3">
    <source>
        <dbReference type="ARBA" id="ARBA00022840"/>
    </source>
</evidence>
<dbReference type="InterPro" id="IPR051620">
    <property type="entry name" value="ORF904-like_C"/>
</dbReference>
<dbReference type="InterPro" id="IPR014818">
    <property type="entry name" value="Phage/plasmid_primase_P4_C"/>
</dbReference>
<dbReference type="RefSeq" id="YP_009046717.1">
    <property type="nucleotide sequence ID" value="NC_024451.1"/>
</dbReference>
<dbReference type="Gene3D" id="3.40.50.300">
    <property type="entry name" value="P-loop containing nucleotide triphosphate hydrolases"/>
    <property type="match status" value="1"/>
</dbReference>
<dbReference type="InterPro" id="IPR056443">
    <property type="entry name" value="AEP_C962R"/>
</dbReference>
<dbReference type="KEGG" id="vg:19738687"/>
<dbReference type="Pfam" id="PF23162">
    <property type="entry name" value="AEP_C962R"/>
    <property type="match status" value="1"/>
</dbReference>
<dbReference type="Proteomes" id="UP000114278">
    <property type="component" value="Segment"/>
</dbReference>
<feature type="domain" description="SF3 helicase" evidence="4">
    <location>
        <begin position="631"/>
        <end position="796"/>
    </location>
</feature>
<organism evidence="5 6">
    <name type="scientific">Armadillidium vulgare iridescent virus</name>
    <dbReference type="NCBI Taxonomy" id="72201"/>
    <lineage>
        <taxon>Viruses</taxon>
        <taxon>Varidnaviria</taxon>
        <taxon>Bamfordvirae</taxon>
        <taxon>Nucleocytoviricota</taxon>
        <taxon>Megaviricetes</taxon>
        <taxon>Pimascovirales</taxon>
        <taxon>Pimascovirales incertae sedis</taxon>
        <taxon>Iridoviridae</taxon>
        <taxon>Betairidovirinae</taxon>
        <taxon>Iridovirus</taxon>
        <taxon>Iridovirus armadillidium1</taxon>
        <taxon>Invertebrate iridescent virus 31</taxon>
    </lineage>
</organism>
<keyword evidence="6" id="KW-1185">Reference proteome</keyword>
<evidence type="ECO:0000256" key="2">
    <source>
        <dbReference type="ARBA" id="ARBA00022801"/>
    </source>
</evidence>